<evidence type="ECO:0000313" key="4">
    <source>
        <dbReference type="EMBL" id="CAJ2514299.1"/>
    </source>
</evidence>
<dbReference type="Pfam" id="PF12660">
    <property type="entry name" value="zf-TFIIIC"/>
    <property type="match status" value="1"/>
</dbReference>
<keyword evidence="5" id="KW-1185">Reference proteome</keyword>
<dbReference type="Pfam" id="PF12657">
    <property type="entry name" value="TFIIIC_delta"/>
    <property type="match status" value="1"/>
</dbReference>
<proteinExistence type="predicted"/>
<dbReference type="InterPro" id="IPR036322">
    <property type="entry name" value="WD40_repeat_dom_sf"/>
</dbReference>
<evidence type="ECO:0000256" key="1">
    <source>
        <dbReference type="SAM" id="MobiDB-lite"/>
    </source>
</evidence>
<feature type="domain" description="Transcription factor IIIC putative zinc-finger" evidence="3">
    <location>
        <begin position="642"/>
        <end position="725"/>
    </location>
</feature>
<dbReference type="EMBL" id="CAUWAG010000020">
    <property type="protein sequence ID" value="CAJ2514299.1"/>
    <property type="molecule type" value="Genomic_DNA"/>
</dbReference>
<dbReference type="InterPro" id="IPR024764">
    <property type="entry name" value="TFIIIC_Znf"/>
</dbReference>
<evidence type="ECO:0000259" key="2">
    <source>
        <dbReference type="Pfam" id="PF12657"/>
    </source>
</evidence>
<protein>
    <submittedName>
        <fullName evidence="4">Uu.00g024180.m01.CDS01</fullName>
    </submittedName>
</protein>
<dbReference type="SUPFAM" id="SSF50978">
    <property type="entry name" value="WD40 repeat-like"/>
    <property type="match status" value="1"/>
</dbReference>
<dbReference type="InterPro" id="IPR024761">
    <property type="entry name" value="TFIIIC_delta_N"/>
</dbReference>
<dbReference type="Proteomes" id="UP001295740">
    <property type="component" value="Unassembled WGS sequence"/>
</dbReference>
<feature type="domain" description="Transcription factor IIIC 90kDa subunit N-terminal" evidence="2">
    <location>
        <begin position="29"/>
        <end position="560"/>
    </location>
</feature>
<sequence length="727" mass="78504">MSSGDRSNALPLESISLRVIPRTTHNIAWSPDAELAVGCDDGVFIYVPEFSSPTSPKAARPGYDAPRQYNETALQFPVSTIRGPELNRHLFNALEQKFPEYEYFIGGGSGVVTSQGSSINHVVALEWSPCGLGRVTRSVLAVLTGTGILTVYCQGASDGIPSSKSGAGTVRSLAPWVAAWSVGGGMLVPAADGHEAPHSKEYVTAFSWARDMDGDGAVLAYANDDDEIVILTIQAKHTPIATSGHPGEWRVQEVARFLAEGPHPKTAPTDPDHIHQGSSFSLSWSPWLGRDNLKTCMLSYIAKGYVGFRQVTVRGSQGEIDSPKVQVGQVDASWVCLYLAPDAFVVWEDLIWTIDREKVCRGIIATPAKAQAFQLPFDAVSSANKHPLGECNSNYPSTEDSSLGQNPITGLIIHPPSLSMFTSTPSYSLVRLSATHLNNGWHQTNLPLPSNPEDPGNIKPQWATDISQIIEHQLPRALAGRPIMSGNDSDGSEMGGDDDFESDLGDGSDYNSDEDDKSNLLGLGNMDTEDQVHVNRIRIWGMAISPGGGTSAVFVTQHSTVKPERDTFAGLDCRVLFGTNNRGALDEDDTIVPVKKLSTEARMWEWMYGRGPPVPGIHIPSVDRSDGRQALKDHFELIGRIQVCVFCDSRLDFHGKSSRCSKGHFFENCATTGVPILAPGTTNTCGVCGFKCMKTEQLILMAPQLESIITEEISSVLCGSCGGKFIS</sequence>
<evidence type="ECO:0000313" key="5">
    <source>
        <dbReference type="Proteomes" id="UP001295740"/>
    </source>
</evidence>
<feature type="region of interest" description="Disordered" evidence="1">
    <location>
        <begin position="480"/>
        <end position="524"/>
    </location>
</feature>
<name>A0AAI8YQZ9_9PEZI</name>
<dbReference type="AlphaFoldDB" id="A0AAI8YQZ9"/>
<comment type="caution">
    <text evidence="4">The sequence shown here is derived from an EMBL/GenBank/DDBJ whole genome shotgun (WGS) entry which is preliminary data.</text>
</comment>
<evidence type="ECO:0000259" key="3">
    <source>
        <dbReference type="Pfam" id="PF12660"/>
    </source>
</evidence>
<accession>A0AAI8YQZ9</accession>
<feature type="compositionally biased region" description="Acidic residues" evidence="1">
    <location>
        <begin position="495"/>
        <end position="516"/>
    </location>
</feature>
<organism evidence="4 5">
    <name type="scientific">Anthostomella pinea</name>
    <dbReference type="NCBI Taxonomy" id="933095"/>
    <lineage>
        <taxon>Eukaryota</taxon>
        <taxon>Fungi</taxon>
        <taxon>Dikarya</taxon>
        <taxon>Ascomycota</taxon>
        <taxon>Pezizomycotina</taxon>
        <taxon>Sordariomycetes</taxon>
        <taxon>Xylariomycetidae</taxon>
        <taxon>Xylariales</taxon>
        <taxon>Xylariaceae</taxon>
        <taxon>Anthostomella</taxon>
    </lineage>
</organism>
<reference evidence="4" key="1">
    <citation type="submission" date="2023-10" db="EMBL/GenBank/DDBJ databases">
        <authorList>
            <person name="Hackl T."/>
        </authorList>
    </citation>
    <scope>NUCLEOTIDE SEQUENCE</scope>
</reference>
<gene>
    <name evidence="4" type="ORF">KHLLAP_LOCUS14767</name>
</gene>